<accession>A0A8T0VDA4</accession>
<comment type="caution">
    <text evidence="2">The sequence shown here is derived from an EMBL/GenBank/DDBJ whole genome shotgun (WGS) entry which is preliminary data.</text>
</comment>
<protein>
    <submittedName>
        <fullName evidence="2">Uncharacterized protein</fullName>
    </submittedName>
</protein>
<name>A0A8T0VDA4_PANVG</name>
<proteinExistence type="predicted"/>
<evidence type="ECO:0000313" key="2">
    <source>
        <dbReference type="EMBL" id="KAG2632405.1"/>
    </source>
</evidence>
<organism evidence="2 3">
    <name type="scientific">Panicum virgatum</name>
    <name type="common">Blackwell switchgrass</name>
    <dbReference type="NCBI Taxonomy" id="38727"/>
    <lineage>
        <taxon>Eukaryota</taxon>
        <taxon>Viridiplantae</taxon>
        <taxon>Streptophyta</taxon>
        <taxon>Embryophyta</taxon>
        <taxon>Tracheophyta</taxon>
        <taxon>Spermatophyta</taxon>
        <taxon>Magnoliopsida</taxon>
        <taxon>Liliopsida</taxon>
        <taxon>Poales</taxon>
        <taxon>Poaceae</taxon>
        <taxon>PACMAD clade</taxon>
        <taxon>Panicoideae</taxon>
        <taxon>Panicodae</taxon>
        <taxon>Paniceae</taxon>
        <taxon>Panicinae</taxon>
        <taxon>Panicum</taxon>
        <taxon>Panicum sect. Hiantes</taxon>
    </lineage>
</organism>
<dbReference type="EMBL" id="CM029040">
    <property type="protein sequence ID" value="KAG2632405.1"/>
    <property type="molecule type" value="Genomic_DNA"/>
</dbReference>
<dbReference type="Proteomes" id="UP000823388">
    <property type="component" value="Chromosome 2N"/>
</dbReference>
<gene>
    <name evidence="2" type="ORF">PVAP13_2NG088792</name>
</gene>
<keyword evidence="3" id="KW-1185">Reference proteome</keyword>
<reference evidence="2" key="1">
    <citation type="submission" date="2020-05" db="EMBL/GenBank/DDBJ databases">
        <title>WGS assembly of Panicum virgatum.</title>
        <authorList>
            <person name="Lovell J.T."/>
            <person name="Jenkins J."/>
            <person name="Shu S."/>
            <person name="Juenger T.E."/>
            <person name="Schmutz J."/>
        </authorList>
    </citation>
    <scope>NUCLEOTIDE SEQUENCE</scope>
    <source>
        <strain evidence="2">AP13</strain>
    </source>
</reference>
<evidence type="ECO:0000256" key="1">
    <source>
        <dbReference type="SAM" id="MobiDB-lite"/>
    </source>
</evidence>
<dbReference type="AlphaFoldDB" id="A0A8T0VDA4"/>
<evidence type="ECO:0000313" key="3">
    <source>
        <dbReference type="Proteomes" id="UP000823388"/>
    </source>
</evidence>
<sequence>MRTSGCSPRRCLLAAPAASAGPEASVQRILPLPQRGKGMEDADHGASPTTLEVHDKKQWSTAAQKSMHCRVISLLIFYGHTEV</sequence>
<feature type="region of interest" description="Disordered" evidence="1">
    <location>
        <begin position="35"/>
        <end position="54"/>
    </location>
</feature>